<organism evidence="3 4">
    <name type="scientific">Cyanidium caldarium</name>
    <name type="common">Red alga</name>
    <dbReference type="NCBI Taxonomy" id="2771"/>
    <lineage>
        <taxon>Eukaryota</taxon>
        <taxon>Rhodophyta</taxon>
        <taxon>Bangiophyceae</taxon>
        <taxon>Cyanidiales</taxon>
        <taxon>Cyanidiaceae</taxon>
        <taxon>Cyanidium</taxon>
    </lineage>
</organism>
<feature type="coiled-coil region" evidence="1">
    <location>
        <begin position="119"/>
        <end position="150"/>
    </location>
</feature>
<dbReference type="Proteomes" id="UP001301350">
    <property type="component" value="Unassembled WGS sequence"/>
</dbReference>
<keyword evidence="1" id="KW-0175">Coiled coil</keyword>
<comment type="caution">
    <text evidence="3">The sequence shown here is derived from an EMBL/GenBank/DDBJ whole genome shotgun (WGS) entry which is preliminary data.</text>
</comment>
<evidence type="ECO:0000256" key="1">
    <source>
        <dbReference type="SAM" id="Coils"/>
    </source>
</evidence>
<dbReference type="AlphaFoldDB" id="A0AAV9J138"/>
<proteinExistence type="predicted"/>
<name>A0AAV9J138_CYACA</name>
<dbReference type="EMBL" id="JANCYW010000016">
    <property type="protein sequence ID" value="KAK4538214.1"/>
    <property type="molecule type" value="Genomic_DNA"/>
</dbReference>
<evidence type="ECO:0000313" key="4">
    <source>
        <dbReference type="Proteomes" id="UP001301350"/>
    </source>
</evidence>
<accession>A0AAV9J138</accession>
<gene>
    <name evidence="3" type="ORF">CDCA_CDCA16G4239</name>
</gene>
<sequence>MTETFKDAHPRVAALATTLDALDRTGQLDARQVRESLAFLPELAEWLAAVAREGQPMPADEGDVDGAEARPAAEVRRRAEALLECYFGPLDRLLQTRVEGGSLSEAALQHKVCELEAELAARERVRRALQQRLEHLAEEMQQAAEGAEEVGGAR</sequence>
<reference evidence="3 4" key="1">
    <citation type="submission" date="2022-07" db="EMBL/GenBank/DDBJ databases">
        <title>Genome-wide signatures of adaptation to extreme environments.</title>
        <authorList>
            <person name="Cho C.H."/>
            <person name="Yoon H.S."/>
        </authorList>
    </citation>
    <scope>NUCLEOTIDE SEQUENCE [LARGE SCALE GENOMIC DNA]</scope>
    <source>
        <strain evidence="3 4">DBV 063 E5</strain>
    </source>
</reference>
<evidence type="ECO:0000313" key="3">
    <source>
        <dbReference type="EMBL" id="KAK4538214.1"/>
    </source>
</evidence>
<evidence type="ECO:0000256" key="2">
    <source>
        <dbReference type="SAM" id="MobiDB-lite"/>
    </source>
</evidence>
<protein>
    <submittedName>
        <fullName evidence="3">Uncharacterized protein</fullName>
    </submittedName>
</protein>
<feature type="region of interest" description="Disordered" evidence="2">
    <location>
        <begin position="54"/>
        <end position="73"/>
    </location>
</feature>
<keyword evidence="4" id="KW-1185">Reference proteome</keyword>